<dbReference type="GeneTree" id="ENSGT00980000198746"/>
<proteinExistence type="predicted"/>
<name>A0AAR2L0F4_PYGNA</name>
<dbReference type="AlphaFoldDB" id="A0AAR2L0F4"/>
<evidence type="ECO:0000313" key="1">
    <source>
        <dbReference type="Ensembl" id="ENSPNAP00000068219.1"/>
    </source>
</evidence>
<dbReference type="Ensembl" id="ENSPNAT00000047964.1">
    <property type="protein sequence ID" value="ENSPNAP00000068219.1"/>
    <property type="gene ID" value="ENSPNAG00000037632.1"/>
</dbReference>
<sequence length="150" mass="16848">AWLRASRLKRAARLLLCKLAWDPSRLVGVLLCRVLVGACVAALPEAMIPVHLLICFWRYLRWFTFLLDLTGLSRASLMLLEAESMKLSKSLVVSLKSSSQSASPRRLPSKPFSTSYSITEPGKQKFRNCIPQCKKIIATCVCSKQFLLCM</sequence>
<dbReference type="Proteomes" id="UP001501920">
    <property type="component" value="Chromosome 17"/>
</dbReference>
<evidence type="ECO:0000313" key="2">
    <source>
        <dbReference type="Proteomes" id="UP001501920"/>
    </source>
</evidence>
<reference evidence="1" key="2">
    <citation type="submission" date="2025-08" db="UniProtKB">
        <authorList>
            <consortium name="Ensembl"/>
        </authorList>
    </citation>
    <scope>IDENTIFICATION</scope>
</reference>
<organism evidence="1 2">
    <name type="scientific">Pygocentrus nattereri</name>
    <name type="common">Red-bellied piranha</name>
    <dbReference type="NCBI Taxonomy" id="42514"/>
    <lineage>
        <taxon>Eukaryota</taxon>
        <taxon>Metazoa</taxon>
        <taxon>Chordata</taxon>
        <taxon>Craniata</taxon>
        <taxon>Vertebrata</taxon>
        <taxon>Euteleostomi</taxon>
        <taxon>Actinopterygii</taxon>
        <taxon>Neopterygii</taxon>
        <taxon>Teleostei</taxon>
        <taxon>Ostariophysi</taxon>
        <taxon>Characiformes</taxon>
        <taxon>Characoidei</taxon>
        <taxon>Pygocentrus</taxon>
    </lineage>
</organism>
<accession>A0AAR2L0F4</accession>
<reference evidence="1 2" key="1">
    <citation type="submission" date="2020-10" db="EMBL/GenBank/DDBJ databases">
        <title>Pygocentrus nattereri (red-bellied piranha) genome, fPygNat1, primary haplotype.</title>
        <authorList>
            <person name="Myers G."/>
            <person name="Meyer A."/>
            <person name="Karagic N."/>
            <person name="Pippel M."/>
            <person name="Winkler S."/>
            <person name="Tracey A."/>
            <person name="Wood J."/>
            <person name="Formenti G."/>
            <person name="Howe K."/>
            <person name="Fedrigo O."/>
            <person name="Jarvis E.D."/>
        </authorList>
    </citation>
    <scope>NUCLEOTIDE SEQUENCE [LARGE SCALE GENOMIC DNA]</scope>
</reference>
<protein>
    <submittedName>
        <fullName evidence="1">Uncharacterized protein</fullName>
    </submittedName>
</protein>
<keyword evidence="2" id="KW-1185">Reference proteome</keyword>
<reference evidence="1" key="3">
    <citation type="submission" date="2025-09" db="UniProtKB">
        <authorList>
            <consortium name="Ensembl"/>
        </authorList>
    </citation>
    <scope>IDENTIFICATION</scope>
</reference>